<evidence type="ECO:0000256" key="3">
    <source>
        <dbReference type="ARBA" id="ARBA00045675"/>
    </source>
</evidence>
<evidence type="ECO:0000313" key="8">
    <source>
        <dbReference type="Proteomes" id="UP000261520"/>
    </source>
</evidence>
<dbReference type="Proteomes" id="UP000261520">
    <property type="component" value="Unplaced"/>
</dbReference>
<comment type="subunit">
    <text evidence="4">Monomer and homodimer. A minor proportion may form homotrimers. Interacts with ZNF541. Interacts with the terminal deoxynucleotidyltransferase DNTT. Interacts with TRERF1. Identified in a histone deacetylase complex that contains DNTTIP1, HDAC1 and MIDEAS; this complex assembles into a tetramer that contains four copies of each protein chain. Component of a histone deacetylase complex containing DNTTIP1, ZNF541, HDAC1 and HDAC2. Identified in a complex with KCTD19, HDAC1, HDAC2 and ZNF541.</text>
</comment>
<keyword evidence="8" id="KW-1185">Reference proteome</keyword>
<dbReference type="PANTHER" id="PTHR23399">
    <property type="entry name" value="DEOXYNUCLEOTIDYLTRANSFERASE TERMINAL-INTERACTING PROTEIN 1"/>
    <property type="match status" value="1"/>
</dbReference>
<dbReference type="GO" id="GO:0031491">
    <property type="term" value="F:nucleosome binding"/>
    <property type="evidence" value="ECO:0007669"/>
    <property type="project" value="TreeGrafter"/>
</dbReference>
<dbReference type="STRING" id="409849.ENSPMGP00000020161"/>
<evidence type="ECO:0000256" key="5">
    <source>
        <dbReference type="SAM" id="MobiDB-lite"/>
    </source>
</evidence>
<dbReference type="GO" id="GO:0003677">
    <property type="term" value="F:DNA binding"/>
    <property type="evidence" value="ECO:0007669"/>
    <property type="project" value="TreeGrafter"/>
</dbReference>
<proteinExistence type="predicted"/>
<evidence type="ECO:0000256" key="1">
    <source>
        <dbReference type="ARBA" id="ARBA00017439"/>
    </source>
</evidence>
<evidence type="ECO:0000313" key="7">
    <source>
        <dbReference type="Ensembl" id="ENSPMGP00000020161.1"/>
    </source>
</evidence>
<comment type="function">
    <text evidence="3">Increases DNTT terminal deoxynucleotidyltransferase activity (in vitro). Also acts as a transcriptional regulator, binding to the consensus sequence 5'-GNTGCATG-3' following an AT-tract. Associates with RAB20 promoter and positively regulates its transcription. Binds DNA and nucleosomes; may recruit HDAC1 complexes to nucleosomes or naked DNA.</text>
</comment>
<name>A0A3B4AV01_9GOBI</name>
<dbReference type="InterPro" id="IPR026064">
    <property type="entry name" value="TdIF1"/>
</dbReference>
<dbReference type="Ensembl" id="ENSPMGT00000021484.1">
    <property type="protein sequence ID" value="ENSPMGP00000020161.1"/>
    <property type="gene ID" value="ENSPMGG00000016326.1"/>
</dbReference>
<accession>A0A3B4AV01</accession>
<sequence length="122" mass="13288">RGVDGGTTCRRSPGLEPAGRTRTGAEPGKACTQPWNLMIKHRPIQKRGRRSHLSVSYTDPQISMELLRAVLQPSLNQEILQVFSKYHQHLMARPLPTEPESPVCPPVGSPSAEGQVVRGSGA</sequence>
<feature type="region of interest" description="Disordered" evidence="5">
    <location>
        <begin position="94"/>
        <end position="122"/>
    </location>
</feature>
<feature type="compositionally biased region" description="Pro residues" evidence="5">
    <location>
        <begin position="96"/>
        <end position="108"/>
    </location>
</feature>
<dbReference type="InterPro" id="IPR041384">
    <property type="entry name" value="DNTTIP1_dimer"/>
</dbReference>
<reference evidence="7" key="1">
    <citation type="submission" date="2025-08" db="UniProtKB">
        <authorList>
            <consortium name="Ensembl"/>
        </authorList>
    </citation>
    <scope>IDENTIFICATION</scope>
</reference>
<protein>
    <recommendedName>
        <fullName evidence="1">Deoxynucleotidyltransferase terminal-interacting protein 1</fullName>
    </recommendedName>
    <alternativeName>
        <fullName evidence="2">Terminal deoxynucleotidyltransferase-interacting factor 1</fullName>
    </alternativeName>
</protein>
<evidence type="ECO:0000259" key="6">
    <source>
        <dbReference type="Pfam" id="PF18192"/>
    </source>
</evidence>
<evidence type="ECO:0000256" key="2">
    <source>
        <dbReference type="ARBA" id="ARBA00030157"/>
    </source>
</evidence>
<dbReference type="Pfam" id="PF18192">
    <property type="entry name" value="DNTTIP1_dimer"/>
    <property type="match status" value="1"/>
</dbReference>
<organism evidence="7 8">
    <name type="scientific">Periophthalmus magnuspinnatus</name>
    <dbReference type="NCBI Taxonomy" id="409849"/>
    <lineage>
        <taxon>Eukaryota</taxon>
        <taxon>Metazoa</taxon>
        <taxon>Chordata</taxon>
        <taxon>Craniata</taxon>
        <taxon>Vertebrata</taxon>
        <taxon>Euteleostomi</taxon>
        <taxon>Actinopterygii</taxon>
        <taxon>Neopterygii</taxon>
        <taxon>Teleostei</taxon>
        <taxon>Neoteleostei</taxon>
        <taxon>Acanthomorphata</taxon>
        <taxon>Gobiaria</taxon>
        <taxon>Gobiiformes</taxon>
        <taxon>Gobioidei</taxon>
        <taxon>Gobiidae</taxon>
        <taxon>Oxudercinae</taxon>
        <taxon>Periophthalmus</taxon>
    </lineage>
</organism>
<dbReference type="GO" id="GO:0005634">
    <property type="term" value="C:nucleus"/>
    <property type="evidence" value="ECO:0007669"/>
    <property type="project" value="TreeGrafter"/>
</dbReference>
<evidence type="ECO:0000256" key="4">
    <source>
        <dbReference type="ARBA" id="ARBA00047129"/>
    </source>
</evidence>
<dbReference type="PANTHER" id="PTHR23399:SF2">
    <property type="entry name" value="DEOXYNUCLEOTIDYLTRANSFERASE TERMINAL-INTERACTING PROTEIN 1"/>
    <property type="match status" value="1"/>
</dbReference>
<reference evidence="7" key="2">
    <citation type="submission" date="2025-09" db="UniProtKB">
        <authorList>
            <consortium name="Ensembl"/>
        </authorList>
    </citation>
    <scope>IDENTIFICATION</scope>
</reference>
<feature type="region of interest" description="Disordered" evidence="5">
    <location>
        <begin position="1"/>
        <end position="31"/>
    </location>
</feature>
<dbReference type="AlphaFoldDB" id="A0A3B4AV01"/>
<feature type="domain" description="DNTTIP1 dimerisation" evidence="6">
    <location>
        <begin position="63"/>
        <end position="88"/>
    </location>
</feature>